<keyword evidence="5" id="KW-0285">Flavoprotein</keyword>
<keyword evidence="4" id="KW-0479">Metal-binding</keyword>
<dbReference type="AlphaFoldDB" id="A0AAW4L3I0"/>
<dbReference type="GO" id="GO:0051539">
    <property type="term" value="F:4 iron, 4 sulfur cluster binding"/>
    <property type="evidence" value="ECO:0007669"/>
    <property type="project" value="UniProtKB-KW"/>
</dbReference>
<feature type="domain" description="4Fe-4S ferredoxin-type" evidence="9">
    <location>
        <begin position="236"/>
        <end position="266"/>
    </location>
</feature>
<evidence type="ECO:0000256" key="3">
    <source>
        <dbReference type="ARBA" id="ARBA00022485"/>
    </source>
</evidence>
<dbReference type="InterPro" id="IPR036188">
    <property type="entry name" value="FAD/NAD-bd_sf"/>
</dbReference>
<dbReference type="PROSITE" id="PS51379">
    <property type="entry name" value="4FE4S_FER_2"/>
    <property type="match status" value="3"/>
</dbReference>
<evidence type="ECO:0000259" key="9">
    <source>
        <dbReference type="PROSITE" id="PS51379"/>
    </source>
</evidence>
<dbReference type="Pfam" id="PF12831">
    <property type="entry name" value="FAD_oxidored"/>
    <property type="match status" value="1"/>
</dbReference>
<feature type="domain" description="4Fe-4S ferredoxin-type" evidence="9">
    <location>
        <begin position="577"/>
        <end position="606"/>
    </location>
</feature>
<evidence type="ECO:0000256" key="1">
    <source>
        <dbReference type="ARBA" id="ARBA00001974"/>
    </source>
</evidence>
<evidence type="ECO:0000256" key="4">
    <source>
        <dbReference type="ARBA" id="ARBA00022723"/>
    </source>
</evidence>
<dbReference type="PANTHER" id="PTHR43498:SF1">
    <property type="entry name" value="COB--COM HETERODISULFIDE REDUCTASE IRON-SULFUR SUBUNIT A"/>
    <property type="match status" value="1"/>
</dbReference>
<keyword evidence="5" id="KW-0274">FAD</keyword>
<organism evidence="10 11">
    <name type="scientific">Geoanaerobacter pelophilus</name>
    <dbReference type="NCBI Taxonomy" id="60036"/>
    <lineage>
        <taxon>Bacteria</taxon>
        <taxon>Pseudomonadati</taxon>
        <taxon>Thermodesulfobacteriota</taxon>
        <taxon>Desulfuromonadia</taxon>
        <taxon>Geobacterales</taxon>
        <taxon>Geobacteraceae</taxon>
        <taxon>Geoanaerobacter</taxon>
    </lineage>
</organism>
<dbReference type="GO" id="GO:0016491">
    <property type="term" value="F:oxidoreductase activity"/>
    <property type="evidence" value="ECO:0007669"/>
    <property type="project" value="UniProtKB-KW"/>
</dbReference>
<evidence type="ECO:0000256" key="5">
    <source>
        <dbReference type="ARBA" id="ARBA00022827"/>
    </source>
</evidence>
<sequence>MKIGVYFCNCGTNITDRIDPDKVRDKLKSSGMMSYFKTCPFLCSEDGKGFLEQDLQEEKPDRIVIAACSPRDHEATFMRVMEPAGMNPYLMQMVNIREQVAWVTEDPEKAVNKAAVAIKAALRRVELHELLEKQELEASSAVLVIGAGPAGLKAALTLAEAGRKVTLVEKTPVIGGLPVLFEELFPNMECGPCMLEPVMGEILHGEHAENIELLTMAELSEVAGYFGNFEVKIRQKPRYVDIHQCIGCGECFEPCPVSGTNPFNNNMDEKKAIGFTFMGALPNAPYLDPSLCTRFTEGSDCTACSAACPMGEGVVVFDDQEKIIERQVGAIMVATGSSLYDCSSIDNLGYGRLPDVKTALEFERILASNGPTGGEVVTSTGESPGSVVFVHCVGSLDDDHKPYCSGICCQYAFKFNHLLESKLPDAEIVHLYKEIVSPGKEEYALHRAARDNHKAKFIRYDRIADLVVASEDGCQQIRLPDGSNFNADMIVLCPAVVPSSDTVKLGTMLDVSLDRFGFFEELHGRMDSSRSKIRGVYLSGACQAPADIQRATNQAMAASGFILSELVEGRKIELDPLFASVYPEKCAGCKVCMSVCPYRAISFDAENSVSVVNAVLCHGCGTCVAACPMGAIKANHFTSAMILAEIEGALK</sequence>
<dbReference type="PRINTS" id="PR00419">
    <property type="entry name" value="ADXRDTASE"/>
</dbReference>
<dbReference type="Gene3D" id="3.40.50.720">
    <property type="entry name" value="NAD(P)-binding Rossmann-like Domain"/>
    <property type="match status" value="1"/>
</dbReference>
<dbReference type="EMBL" id="JAHCVJ010000005">
    <property type="protein sequence ID" value="MBT0665279.1"/>
    <property type="molecule type" value="Genomic_DNA"/>
</dbReference>
<dbReference type="Pfam" id="PF13187">
    <property type="entry name" value="Fer4_9"/>
    <property type="match status" value="1"/>
</dbReference>
<keyword evidence="8" id="KW-0411">Iron-sulfur</keyword>
<accession>A0AAW4L3I0</accession>
<dbReference type="InterPro" id="IPR017900">
    <property type="entry name" value="4Fe4S_Fe_S_CS"/>
</dbReference>
<name>A0AAW4L3I0_9BACT</name>
<keyword evidence="6" id="KW-0560">Oxidoreductase</keyword>
<evidence type="ECO:0000313" key="11">
    <source>
        <dbReference type="Proteomes" id="UP000811899"/>
    </source>
</evidence>
<dbReference type="SUPFAM" id="SSF54862">
    <property type="entry name" value="4Fe-4S ferredoxins"/>
    <property type="match status" value="1"/>
</dbReference>
<dbReference type="InterPro" id="IPR039650">
    <property type="entry name" value="HdrA-like"/>
</dbReference>
<keyword evidence="11" id="KW-1185">Reference proteome</keyword>
<protein>
    <submittedName>
        <fullName evidence="10">CoB--CoM heterodisulfide reductase iron-sulfur subunit A family protein</fullName>
    </submittedName>
</protein>
<reference evidence="10 11" key="1">
    <citation type="submission" date="2021-05" db="EMBL/GenBank/DDBJ databases">
        <title>The draft genome of Geobacter pelophilus DSM 12255.</title>
        <authorList>
            <person name="Xu Z."/>
            <person name="Masuda Y."/>
            <person name="Itoh H."/>
            <person name="Senoo K."/>
        </authorList>
    </citation>
    <scope>NUCLEOTIDE SEQUENCE [LARGE SCALE GENOMIC DNA]</scope>
    <source>
        <strain evidence="10 11">DSM 12255</strain>
    </source>
</reference>
<dbReference type="RefSeq" id="WP_214172052.1">
    <property type="nucleotide sequence ID" value="NZ_JAHCVJ010000005.1"/>
</dbReference>
<gene>
    <name evidence="10" type="ORF">KI809_13310</name>
</gene>
<dbReference type="PANTHER" id="PTHR43498">
    <property type="entry name" value="FERREDOXIN:COB-COM HETERODISULFIDE REDUCTASE SUBUNIT A"/>
    <property type="match status" value="1"/>
</dbReference>
<feature type="domain" description="4Fe-4S ferredoxin-type" evidence="9">
    <location>
        <begin position="608"/>
        <end position="637"/>
    </location>
</feature>
<evidence type="ECO:0000256" key="7">
    <source>
        <dbReference type="ARBA" id="ARBA00023004"/>
    </source>
</evidence>
<dbReference type="SUPFAM" id="SSF51905">
    <property type="entry name" value="FAD/NAD(P)-binding domain"/>
    <property type="match status" value="1"/>
</dbReference>
<evidence type="ECO:0000256" key="6">
    <source>
        <dbReference type="ARBA" id="ARBA00023002"/>
    </source>
</evidence>
<evidence type="ECO:0000313" key="10">
    <source>
        <dbReference type="EMBL" id="MBT0665279.1"/>
    </source>
</evidence>
<keyword evidence="7" id="KW-0408">Iron</keyword>
<dbReference type="Gene3D" id="3.30.70.20">
    <property type="match status" value="2"/>
</dbReference>
<evidence type="ECO:0000256" key="2">
    <source>
        <dbReference type="ARBA" id="ARBA00006561"/>
    </source>
</evidence>
<comment type="similarity">
    <text evidence="2">Belongs to the HdrA family.</text>
</comment>
<dbReference type="Proteomes" id="UP000811899">
    <property type="component" value="Unassembled WGS sequence"/>
</dbReference>
<evidence type="ECO:0000256" key="8">
    <source>
        <dbReference type="ARBA" id="ARBA00023014"/>
    </source>
</evidence>
<comment type="cofactor">
    <cofactor evidence="1">
        <name>FAD</name>
        <dbReference type="ChEBI" id="CHEBI:57692"/>
    </cofactor>
</comment>
<comment type="caution">
    <text evidence="10">The sequence shown here is derived from an EMBL/GenBank/DDBJ whole genome shotgun (WGS) entry which is preliminary data.</text>
</comment>
<proteinExistence type="inferred from homology"/>
<dbReference type="GO" id="GO:0046872">
    <property type="term" value="F:metal ion binding"/>
    <property type="evidence" value="ECO:0007669"/>
    <property type="project" value="UniProtKB-KW"/>
</dbReference>
<dbReference type="PROSITE" id="PS00198">
    <property type="entry name" value="4FE4S_FER_1"/>
    <property type="match status" value="3"/>
</dbReference>
<keyword evidence="3" id="KW-0004">4Fe-4S</keyword>
<dbReference type="InterPro" id="IPR017896">
    <property type="entry name" value="4Fe4S_Fe-S-bd"/>
</dbReference>